<proteinExistence type="predicted"/>
<evidence type="ECO:0000256" key="1">
    <source>
        <dbReference type="ARBA" id="ARBA00023125"/>
    </source>
</evidence>
<organism evidence="4 5">
    <name type="scientific">Salininema proteolyticum</name>
    <dbReference type="NCBI Taxonomy" id="1607685"/>
    <lineage>
        <taxon>Bacteria</taxon>
        <taxon>Bacillati</taxon>
        <taxon>Actinomycetota</taxon>
        <taxon>Actinomycetes</taxon>
        <taxon>Glycomycetales</taxon>
        <taxon>Glycomycetaceae</taxon>
        <taxon>Salininema</taxon>
    </lineage>
</organism>
<evidence type="ECO:0000313" key="4">
    <source>
        <dbReference type="EMBL" id="MFC4336553.1"/>
    </source>
</evidence>
<reference evidence="5" key="1">
    <citation type="journal article" date="2019" name="Int. J. Syst. Evol. Microbiol.">
        <title>The Global Catalogue of Microorganisms (GCM) 10K type strain sequencing project: providing services to taxonomists for standard genome sequencing and annotation.</title>
        <authorList>
            <consortium name="The Broad Institute Genomics Platform"/>
            <consortium name="The Broad Institute Genome Sequencing Center for Infectious Disease"/>
            <person name="Wu L."/>
            <person name="Ma J."/>
        </authorList>
    </citation>
    <scope>NUCLEOTIDE SEQUENCE [LARGE SCALE GENOMIC DNA]</scope>
    <source>
        <strain evidence="5">IBRC-M 10908</strain>
    </source>
</reference>
<dbReference type="EMBL" id="JBHSDK010000021">
    <property type="protein sequence ID" value="MFC4336553.1"/>
    <property type="molecule type" value="Genomic_DNA"/>
</dbReference>
<feature type="compositionally biased region" description="Basic and acidic residues" evidence="2">
    <location>
        <begin position="74"/>
        <end position="84"/>
    </location>
</feature>
<dbReference type="CDD" id="cd00093">
    <property type="entry name" value="HTH_XRE"/>
    <property type="match status" value="1"/>
</dbReference>
<dbReference type="InterPro" id="IPR050807">
    <property type="entry name" value="TransReg_Diox_bact_type"/>
</dbReference>
<dbReference type="RefSeq" id="WP_380622605.1">
    <property type="nucleotide sequence ID" value="NZ_JBHSDK010000021.1"/>
</dbReference>
<protein>
    <submittedName>
        <fullName evidence="4">Helix-turn-helix domain-containing protein</fullName>
    </submittedName>
</protein>
<gene>
    <name evidence="4" type="ORF">ACFPET_15220</name>
</gene>
<dbReference type="PANTHER" id="PTHR46797:SF1">
    <property type="entry name" value="METHYLPHOSPHONATE SYNTHASE"/>
    <property type="match status" value="1"/>
</dbReference>
<dbReference type="InterPro" id="IPR010982">
    <property type="entry name" value="Lambda_DNA-bd_dom_sf"/>
</dbReference>
<dbReference type="Gene3D" id="1.10.260.40">
    <property type="entry name" value="lambda repressor-like DNA-binding domains"/>
    <property type="match status" value="1"/>
</dbReference>
<sequence length="143" mass="15800">MVLMRELLGQTLRRRRRAQKRTLRDVSKDANVSLGYLSEIERGHKEPSSELLSSVCGALQVKLSEVLAEVAREVSKSEREERMQAEGTQVRLLPRPQLPATEHRRPLGAGSDKARPGNNLPANPGPKRGSGGEVTNSLLETVR</sequence>
<dbReference type="SMART" id="SM00530">
    <property type="entry name" value="HTH_XRE"/>
    <property type="match status" value="1"/>
</dbReference>
<evidence type="ECO:0000256" key="2">
    <source>
        <dbReference type="SAM" id="MobiDB-lite"/>
    </source>
</evidence>
<feature type="region of interest" description="Disordered" evidence="2">
    <location>
        <begin position="74"/>
        <end position="143"/>
    </location>
</feature>
<feature type="domain" description="HTH cro/C1-type" evidence="3">
    <location>
        <begin position="12"/>
        <end position="66"/>
    </location>
</feature>
<dbReference type="Pfam" id="PF01381">
    <property type="entry name" value="HTH_3"/>
    <property type="match status" value="1"/>
</dbReference>
<feature type="compositionally biased region" description="Polar residues" evidence="2">
    <location>
        <begin position="133"/>
        <end position="143"/>
    </location>
</feature>
<dbReference type="PROSITE" id="PS50943">
    <property type="entry name" value="HTH_CROC1"/>
    <property type="match status" value="1"/>
</dbReference>
<comment type="caution">
    <text evidence="4">The sequence shown here is derived from an EMBL/GenBank/DDBJ whole genome shotgun (WGS) entry which is preliminary data.</text>
</comment>
<keyword evidence="5" id="KW-1185">Reference proteome</keyword>
<keyword evidence="1" id="KW-0238">DNA-binding</keyword>
<dbReference type="InterPro" id="IPR001387">
    <property type="entry name" value="Cro/C1-type_HTH"/>
</dbReference>
<accession>A0ABV8U0D2</accession>
<evidence type="ECO:0000313" key="5">
    <source>
        <dbReference type="Proteomes" id="UP001595823"/>
    </source>
</evidence>
<dbReference type="SUPFAM" id="SSF47413">
    <property type="entry name" value="lambda repressor-like DNA-binding domains"/>
    <property type="match status" value="1"/>
</dbReference>
<evidence type="ECO:0000259" key="3">
    <source>
        <dbReference type="PROSITE" id="PS50943"/>
    </source>
</evidence>
<dbReference type="PANTHER" id="PTHR46797">
    <property type="entry name" value="HTH-TYPE TRANSCRIPTIONAL REGULATOR"/>
    <property type="match status" value="1"/>
</dbReference>
<name>A0ABV8U0D2_9ACTN</name>
<dbReference type="Proteomes" id="UP001595823">
    <property type="component" value="Unassembled WGS sequence"/>
</dbReference>